<name>A0A951PP31_9CYAN</name>
<gene>
    <name evidence="2" type="ORF">KME25_18035</name>
</gene>
<keyword evidence="2" id="KW-0121">Carboxypeptidase</keyword>
<evidence type="ECO:0000313" key="2">
    <source>
        <dbReference type="EMBL" id="MBW4546323.1"/>
    </source>
</evidence>
<dbReference type="Proteomes" id="UP000753908">
    <property type="component" value="Unassembled WGS sequence"/>
</dbReference>
<keyword evidence="1" id="KW-0472">Membrane</keyword>
<proteinExistence type="predicted"/>
<evidence type="ECO:0000313" key="3">
    <source>
        <dbReference type="Proteomes" id="UP000753908"/>
    </source>
</evidence>
<protein>
    <submittedName>
        <fullName evidence="2">Carboxypeptidase-like regulatory domain-containing protein</fullName>
    </submittedName>
</protein>
<keyword evidence="2" id="KW-0645">Protease</keyword>
<dbReference type="Gene3D" id="2.60.40.1120">
    <property type="entry name" value="Carboxypeptidase-like, regulatory domain"/>
    <property type="match status" value="1"/>
</dbReference>
<dbReference type="AlphaFoldDB" id="A0A951PP31"/>
<dbReference type="InterPro" id="IPR008969">
    <property type="entry name" value="CarboxyPept-like_regulatory"/>
</dbReference>
<comment type="caution">
    <text evidence="2">The sequence shown here is derived from an EMBL/GenBank/DDBJ whole genome shotgun (WGS) entry which is preliminary data.</text>
</comment>
<accession>A0A951PP31</accession>
<evidence type="ECO:0000256" key="1">
    <source>
        <dbReference type="SAM" id="Phobius"/>
    </source>
</evidence>
<reference evidence="2" key="2">
    <citation type="journal article" date="2022" name="Microbiol. Resour. Announc.">
        <title>Metagenome Sequencing to Explore Phylogenomics of Terrestrial Cyanobacteria.</title>
        <authorList>
            <person name="Ward R.D."/>
            <person name="Stajich J.E."/>
            <person name="Johansen J.R."/>
            <person name="Huntemann M."/>
            <person name="Clum A."/>
            <person name="Foster B."/>
            <person name="Foster B."/>
            <person name="Roux S."/>
            <person name="Palaniappan K."/>
            <person name="Varghese N."/>
            <person name="Mukherjee S."/>
            <person name="Reddy T.B.K."/>
            <person name="Daum C."/>
            <person name="Copeland A."/>
            <person name="Chen I.A."/>
            <person name="Ivanova N.N."/>
            <person name="Kyrpides N.C."/>
            <person name="Shapiro N."/>
            <person name="Eloe-Fadrosh E.A."/>
            <person name="Pietrasiak N."/>
        </authorList>
    </citation>
    <scope>NUCLEOTIDE SEQUENCE</scope>
    <source>
        <strain evidence="2">CPER-KK1</strain>
    </source>
</reference>
<keyword evidence="1" id="KW-1133">Transmembrane helix</keyword>
<dbReference type="GO" id="GO:0004180">
    <property type="term" value="F:carboxypeptidase activity"/>
    <property type="evidence" value="ECO:0007669"/>
    <property type="project" value="UniProtKB-KW"/>
</dbReference>
<feature type="transmembrane region" description="Helical" evidence="1">
    <location>
        <begin position="6"/>
        <end position="27"/>
    </location>
</feature>
<organism evidence="2 3">
    <name type="scientific">Symplocastrum torsivum CPER-KK1</name>
    <dbReference type="NCBI Taxonomy" id="450513"/>
    <lineage>
        <taxon>Bacteria</taxon>
        <taxon>Bacillati</taxon>
        <taxon>Cyanobacteriota</taxon>
        <taxon>Cyanophyceae</taxon>
        <taxon>Oscillatoriophycideae</taxon>
        <taxon>Oscillatoriales</taxon>
        <taxon>Microcoleaceae</taxon>
        <taxon>Symplocastrum</taxon>
    </lineage>
</organism>
<dbReference type="EMBL" id="JAHHIF010000023">
    <property type="protein sequence ID" value="MBW4546323.1"/>
    <property type="molecule type" value="Genomic_DNA"/>
</dbReference>
<sequence>MLNFANWHPLIRILIGIVALALAVAGLREFPELTKLASGQQETASKEAEPELTDVRIVTETEEGKPVKGASVRFSYRGSPTERITTDDGYVQIKIPSTEDVEITLSKEGYETRKHIINLKNDPGENRTFLLKRKQIKSNSSS</sequence>
<keyword evidence="2" id="KW-0378">Hydrolase</keyword>
<reference evidence="2" key="1">
    <citation type="submission" date="2021-05" db="EMBL/GenBank/DDBJ databases">
        <authorList>
            <person name="Pietrasiak N."/>
            <person name="Ward R."/>
            <person name="Stajich J.E."/>
            <person name="Kurbessoian T."/>
        </authorList>
    </citation>
    <scope>NUCLEOTIDE SEQUENCE</scope>
    <source>
        <strain evidence="2">CPER-KK1</strain>
    </source>
</reference>
<dbReference type="SUPFAM" id="SSF49464">
    <property type="entry name" value="Carboxypeptidase regulatory domain-like"/>
    <property type="match status" value="1"/>
</dbReference>
<keyword evidence="1" id="KW-0812">Transmembrane</keyword>